<protein>
    <submittedName>
        <fullName evidence="2">Uncharacterized protein</fullName>
    </submittedName>
</protein>
<dbReference type="KEGG" id="tsy:THSYN_13195"/>
<dbReference type="AlphaFoldDB" id="A0A2K8U8A9"/>
<dbReference type="EMBL" id="CP020370">
    <property type="protein sequence ID" value="AUB81820.1"/>
    <property type="molecule type" value="Genomic_DNA"/>
</dbReference>
<evidence type="ECO:0000313" key="3">
    <source>
        <dbReference type="Proteomes" id="UP000232638"/>
    </source>
</evidence>
<dbReference type="Proteomes" id="UP000232638">
    <property type="component" value="Chromosome"/>
</dbReference>
<evidence type="ECO:0000313" key="2">
    <source>
        <dbReference type="EMBL" id="AUB81820.1"/>
    </source>
</evidence>
<name>A0A2K8U8A9_9GAMM</name>
<organism evidence="2 3">
    <name type="scientific">Candidatus Thiodictyon syntrophicum</name>
    <dbReference type="NCBI Taxonomy" id="1166950"/>
    <lineage>
        <taxon>Bacteria</taxon>
        <taxon>Pseudomonadati</taxon>
        <taxon>Pseudomonadota</taxon>
        <taxon>Gammaproteobacteria</taxon>
        <taxon>Chromatiales</taxon>
        <taxon>Chromatiaceae</taxon>
        <taxon>Thiodictyon</taxon>
    </lineage>
</organism>
<evidence type="ECO:0000256" key="1">
    <source>
        <dbReference type="SAM" id="MobiDB-lite"/>
    </source>
</evidence>
<keyword evidence="3" id="KW-1185">Reference proteome</keyword>
<reference evidence="2 3" key="1">
    <citation type="submission" date="2017-03" db="EMBL/GenBank/DDBJ databases">
        <title>Complete genome sequence of Candidatus 'Thiodictyon syntrophicum' sp. nov. strain Cad16T, a photolithoautotroph purple sulfur bacterium isolated from an alpine meromictic lake.</title>
        <authorList>
            <person name="Luedin S.M."/>
            <person name="Pothier J.F."/>
            <person name="Danza F."/>
            <person name="Storelli N."/>
            <person name="Wittwer M."/>
            <person name="Tonolla M."/>
        </authorList>
    </citation>
    <scope>NUCLEOTIDE SEQUENCE [LARGE SCALE GENOMIC DNA]</scope>
    <source>
        <strain evidence="2 3">Cad16T</strain>
    </source>
</reference>
<accession>A0A2K8U8A9</accession>
<proteinExistence type="predicted"/>
<dbReference type="RefSeq" id="WP_236848888.1">
    <property type="nucleotide sequence ID" value="NZ_CP020370.1"/>
</dbReference>
<sequence length="156" mass="17190">MAAGYPVHLANTTAITLYSGLKYSDDDSDACWLAKLLRLGLPAEGYIYPKEERAVRDLLRRRLRLIQQRTANLVSIQNQLARSGGQSLSANALLSIGPSPEPVWVCVGDLEQEAGGEPLSLDRAPTHPRPTPRRIVRDRDALATEPPRGWTAPARR</sequence>
<feature type="region of interest" description="Disordered" evidence="1">
    <location>
        <begin position="115"/>
        <end position="156"/>
    </location>
</feature>
<gene>
    <name evidence="2" type="ORF">THSYN_13195</name>
</gene>